<keyword evidence="1" id="KW-1133">Transmembrane helix</keyword>
<feature type="domain" description="VanZ-like" evidence="2">
    <location>
        <begin position="26"/>
        <end position="157"/>
    </location>
</feature>
<dbReference type="AlphaFoldDB" id="A0A847HAT8"/>
<feature type="transmembrane region" description="Helical" evidence="1">
    <location>
        <begin position="113"/>
        <end position="136"/>
    </location>
</feature>
<reference evidence="3 4" key="1">
    <citation type="journal article" date="2020" name="Biotechnol. Biofuels">
        <title>New insights from the biogas microbiome by comprehensive genome-resolved metagenomics of nearly 1600 species originating from multiple anaerobic digesters.</title>
        <authorList>
            <person name="Campanaro S."/>
            <person name="Treu L."/>
            <person name="Rodriguez-R L.M."/>
            <person name="Kovalovszki A."/>
            <person name="Ziels R.M."/>
            <person name="Maus I."/>
            <person name="Zhu X."/>
            <person name="Kougias P.G."/>
            <person name="Basile A."/>
            <person name="Luo G."/>
            <person name="Schluter A."/>
            <person name="Konstantinidis K.T."/>
            <person name="Angelidaki I."/>
        </authorList>
    </citation>
    <scope>NUCLEOTIDE SEQUENCE [LARGE SCALE GENOMIC DNA]</scope>
    <source>
        <strain evidence="3">AS06rmzACSIP_235</strain>
    </source>
</reference>
<name>A0A847HAT8_9CORY</name>
<gene>
    <name evidence="3" type="ORF">GX570_06915</name>
</gene>
<feature type="transmembrane region" description="Helical" evidence="1">
    <location>
        <begin position="166"/>
        <end position="192"/>
    </location>
</feature>
<sequence>MKAKTDIPRTLWTRLVYLLAAGLVSATVLSLTLLKSSFSVGGLWNPQVHNRRSVDLVPFNGFIDPPVWYGPITNTLGNLALFVPVGFLAVLLWRTFTRPDPSRPAWRRRGVLWAALAGAVLSLGIEVAQFVFARGYTDVDDLLFNILGAALGGWVAVRLRPELRGYVLGVFCAGSVVVLVMMAAGAASAGVAG</sequence>
<feature type="transmembrane region" description="Helical" evidence="1">
    <location>
        <begin position="12"/>
        <end position="34"/>
    </location>
</feature>
<dbReference type="InterPro" id="IPR006976">
    <property type="entry name" value="VanZ-like"/>
</dbReference>
<keyword evidence="1" id="KW-0812">Transmembrane</keyword>
<proteinExistence type="predicted"/>
<dbReference type="InterPro" id="IPR053150">
    <property type="entry name" value="Teicoplanin_resist-assoc"/>
</dbReference>
<dbReference type="Proteomes" id="UP000523614">
    <property type="component" value="Unassembled WGS sequence"/>
</dbReference>
<evidence type="ECO:0000256" key="1">
    <source>
        <dbReference type="SAM" id="Phobius"/>
    </source>
</evidence>
<evidence type="ECO:0000313" key="3">
    <source>
        <dbReference type="EMBL" id="NLF91062.1"/>
    </source>
</evidence>
<organism evidence="3 4">
    <name type="scientific">Corynebacterium marinum</name>
    <dbReference type="NCBI Taxonomy" id="349751"/>
    <lineage>
        <taxon>Bacteria</taxon>
        <taxon>Bacillati</taxon>
        <taxon>Actinomycetota</taxon>
        <taxon>Actinomycetes</taxon>
        <taxon>Mycobacteriales</taxon>
        <taxon>Corynebacteriaceae</taxon>
        <taxon>Corynebacterium</taxon>
    </lineage>
</organism>
<protein>
    <submittedName>
        <fullName evidence="3">VanZ family protein</fullName>
    </submittedName>
</protein>
<evidence type="ECO:0000313" key="4">
    <source>
        <dbReference type="Proteomes" id="UP000523614"/>
    </source>
</evidence>
<evidence type="ECO:0000259" key="2">
    <source>
        <dbReference type="Pfam" id="PF04892"/>
    </source>
</evidence>
<dbReference type="EMBL" id="JAAYYP010000239">
    <property type="protein sequence ID" value="NLF91062.1"/>
    <property type="molecule type" value="Genomic_DNA"/>
</dbReference>
<dbReference type="PANTHER" id="PTHR36834">
    <property type="entry name" value="MEMBRANE PROTEIN-RELATED"/>
    <property type="match status" value="1"/>
</dbReference>
<keyword evidence="1" id="KW-0472">Membrane</keyword>
<dbReference type="PANTHER" id="PTHR36834:SF1">
    <property type="entry name" value="INTEGRAL MEMBRANE PROTEIN"/>
    <property type="match status" value="1"/>
</dbReference>
<dbReference type="Pfam" id="PF04892">
    <property type="entry name" value="VanZ"/>
    <property type="match status" value="1"/>
</dbReference>
<comment type="caution">
    <text evidence="3">The sequence shown here is derived from an EMBL/GenBank/DDBJ whole genome shotgun (WGS) entry which is preliminary data.</text>
</comment>
<feature type="transmembrane region" description="Helical" evidence="1">
    <location>
        <begin position="142"/>
        <end position="159"/>
    </location>
</feature>
<accession>A0A847HAT8</accession>
<feature type="transmembrane region" description="Helical" evidence="1">
    <location>
        <begin position="75"/>
        <end position="93"/>
    </location>
</feature>